<feature type="domain" description="WYL" evidence="1">
    <location>
        <begin position="124"/>
        <end position="189"/>
    </location>
</feature>
<dbReference type="PANTHER" id="PTHR34580">
    <property type="match status" value="1"/>
</dbReference>
<evidence type="ECO:0000313" key="3">
    <source>
        <dbReference type="EMBL" id="KAB1156325.1"/>
    </source>
</evidence>
<dbReference type="PROSITE" id="PS52050">
    <property type="entry name" value="WYL"/>
    <property type="match status" value="1"/>
</dbReference>
<dbReference type="InterPro" id="IPR051534">
    <property type="entry name" value="CBASS_pafABC_assoc_protein"/>
</dbReference>
<dbReference type="AlphaFoldDB" id="A0A7J5AFJ3"/>
<feature type="domain" description="WCX" evidence="2">
    <location>
        <begin position="218"/>
        <end position="294"/>
    </location>
</feature>
<dbReference type="RefSeq" id="WP_151107477.1">
    <property type="nucleotide sequence ID" value="NZ_WAEM01000003.1"/>
</dbReference>
<protein>
    <submittedName>
        <fullName evidence="3">WYL domain-containing protein</fullName>
    </submittedName>
</protein>
<proteinExistence type="predicted"/>
<dbReference type="EMBL" id="WAEM01000003">
    <property type="protein sequence ID" value="KAB1156325.1"/>
    <property type="molecule type" value="Genomic_DNA"/>
</dbReference>
<organism evidence="3 4">
    <name type="scientific">Flavobacterium luteum</name>
    <dbReference type="NCBI Taxonomy" id="2026654"/>
    <lineage>
        <taxon>Bacteria</taxon>
        <taxon>Pseudomonadati</taxon>
        <taxon>Bacteroidota</taxon>
        <taxon>Flavobacteriia</taxon>
        <taxon>Flavobacteriales</taxon>
        <taxon>Flavobacteriaceae</taxon>
        <taxon>Flavobacterium</taxon>
    </lineage>
</organism>
<dbReference type="OrthoDB" id="43316at2"/>
<sequence>MSKLIYFKRYLYVIERLRSRPSSFNELQKHVMSKLEQDDIETSFEYAIRTFERDKKDIITLFGIVIHYDRKDKTYAIDEAEIENQSVTRMIDAFSIHHALQEGNKLSPSVFLEKRKSLGTEHIHGIIHAIQNLTIIQFTHQKHWDNFSTQRLVKPIAVKESQQRWYLVAFEISTNTVKTFGLDRISHLKITDTKFKPIAYNVVKAFQHAFGVETYAPAEKVILQFSKQQGNYIKTFPLHDSQQIVEENEETIVAEIYIHLTDDIVMELLKYGSHVKVLAPKILVETMKESIKEIQGLYQ</sequence>
<evidence type="ECO:0000259" key="2">
    <source>
        <dbReference type="Pfam" id="PF25583"/>
    </source>
</evidence>
<dbReference type="Pfam" id="PF13280">
    <property type="entry name" value="WYL"/>
    <property type="match status" value="1"/>
</dbReference>
<name>A0A7J5AFJ3_9FLAO</name>
<evidence type="ECO:0000313" key="4">
    <source>
        <dbReference type="Proteomes" id="UP000490922"/>
    </source>
</evidence>
<dbReference type="Proteomes" id="UP000490922">
    <property type="component" value="Unassembled WGS sequence"/>
</dbReference>
<dbReference type="InterPro" id="IPR026881">
    <property type="entry name" value="WYL_dom"/>
</dbReference>
<gene>
    <name evidence="3" type="ORF">F6464_09045</name>
</gene>
<dbReference type="Pfam" id="PF25583">
    <property type="entry name" value="WCX"/>
    <property type="match status" value="1"/>
</dbReference>
<keyword evidence="4" id="KW-1185">Reference proteome</keyword>
<comment type="caution">
    <text evidence="3">The sequence shown here is derived from an EMBL/GenBank/DDBJ whole genome shotgun (WGS) entry which is preliminary data.</text>
</comment>
<dbReference type="InterPro" id="IPR057727">
    <property type="entry name" value="WCX_dom"/>
</dbReference>
<evidence type="ECO:0000259" key="1">
    <source>
        <dbReference type="Pfam" id="PF13280"/>
    </source>
</evidence>
<reference evidence="3 4" key="1">
    <citation type="submission" date="2019-09" db="EMBL/GenBank/DDBJ databases">
        <title>Flavobacterium sp. nov., isolated from glacier ice.</title>
        <authorList>
            <person name="Liu Q."/>
        </authorList>
    </citation>
    <scope>NUCLEOTIDE SEQUENCE [LARGE SCALE GENOMIC DNA]</scope>
    <source>
        <strain evidence="3 4">NBRC 112527</strain>
    </source>
</reference>
<dbReference type="PANTHER" id="PTHR34580:SF9">
    <property type="entry name" value="SLL5097 PROTEIN"/>
    <property type="match status" value="1"/>
</dbReference>
<accession>A0A7J5AFJ3</accession>